<evidence type="ECO:0000256" key="4">
    <source>
        <dbReference type="ARBA" id="ARBA00022692"/>
    </source>
</evidence>
<keyword evidence="4 7" id="KW-0812">Transmembrane</keyword>
<gene>
    <name evidence="9" type="primary">eccD</name>
    <name evidence="9" type="ORF">GCM10010528_01910</name>
</gene>
<reference evidence="9 10" key="1">
    <citation type="journal article" date="2019" name="Int. J. Syst. Evol. Microbiol.">
        <title>The Global Catalogue of Microorganisms (GCM) 10K type strain sequencing project: providing services to taxonomists for standard genome sequencing and annotation.</title>
        <authorList>
            <consortium name="The Broad Institute Genomics Platform"/>
            <consortium name="The Broad Institute Genome Sequencing Center for Infectious Disease"/>
            <person name="Wu L."/>
            <person name="Ma J."/>
        </authorList>
    </citation>
    <scope>NUCLEOTIDE SEQUENCE [LARGE SCALE GENOMIC DNA]</scope>
    <source>
        <strain evidence="9 10">JCM 14234</strain>
    </source>
</reference>
<evidence type="ECO:0000256" key="6">
    <source>
        <dbReference type="ARBA" id="ARBA00023136"/>
    </source>
</evidence>
<feature type="transmembrane region" description="Helical" evidence="7">
    <location>
        <begin position="144"/>
        <end position="164"/>
    </location>
</feature>
<comment type="subcellular location">
    <subcellularLocation>
        <location evidence="1">Cell membrane</location>
        <topology evidence="1">Multi-pass membrane protein</topology>
    </subcellularLocation>
</comment>
<evidence type="ECO:0000256" key="5">
    <source>
        <dbReference type="ARBA" id="ARBA00022989"/>
    </source>
</evidence>
<dbReference type="InterPro" id="IPR024962">
    <property type="entry name" value="YukD-like"/>
</dbReference>
<feature type="transmembrane region" description="Helical" evidence="7">
    <location>
        <begin position="115"/>
        <end position="138"/>
    </location>
</feature>
<keyword evidence="10" id="KW-1185">Reference proteome</keyword>
<proteinExistence type="inferred from homology"/>
<feature type="transmembrane region" description="Helical" evidence="7">
    <location>
        <begin position="202"/>
        <end position="220"/>
    </location>
</feature>
<feature type="transmembrane region" description="Helical" evidence="7">
    <location>
        <begin position="451"/>
        <end position="471"/>
    </location>
</feature>
<dbReference type="Pfam" id="PF19053">
    <property type="entry name" value="EccD"/>
    <property type="match status" value="1"/>
</dbReference>
<dbReference type="PIRSF" id="PIRSF017804">
    <property type="entry name" value="Secretion_EccD1"/>
    <property type="match status" value="1"/>
</dbReference>
<dbReference type="RefSeq" id="WP_290704836.1">
    <property type="nucleotide sequence ID" value="NZ_BAAAVS010000001.1"/>
</dbReference>
<evidence type="ECO:0000256" key="2">
    <source>
        <dbReference type="ARBA" id="ARBA00006162"/>
    </source>
</evidence>
<keyword evidence="5 7" id="KW-1133">Transmembrane helix</keyword>
<protein>
    <submittedName>
        <fullName evidence="9">Type VII secretion integral membrane protein EccD</fullName>
    </submittedName>
</protein>
<comment type="similarity">
    <text evidence="2">Belongs to the EccD/Snm4 family.</text>
</comment>
<feature type="transmembrane region" description="Helical" evidence="7">
    <location>
        <begin position="329"/>
        <end position="349"/>
    </location>
</feature>
<organism evidence="9 10">
    <name type="scientific">Gordonia defluvii</name>
    <dbReference type="NCBI Taxonomy" id="283718"/>
    <lineage>
        <taxon>Bacteria</taxon>
        <taxon>Bacillati</taxon>
        <taxon>Actinomycetota</taxon>
        <taxon>Actinomycetes</taxon>
        <taxon>Mycobacteriales</taxon>
        <taxon>Gordoniaceae</taxon>
        <taxon>Gordonia</taxon>
    </lineage>
</organism>
<evidence type="ECO:0000313" key="9">
    <source>
        <dbReference type="EMBL" id="GAA3023478.1"/>
    </source>
</evidence>
<evidence type="ECO:0000256" key="1">
    <source>
        <dbReference type="ARBA" id="ARBA00004651"/>
    </source>
</evidence>
<name>A0ABN3Y9I6_9ACTN</name>
<feature type="transmembrane region" description="Helical" evidence="7">
    <location>
        <begin position="382"/>
        <end position="406"/>
    </location>
</feature>
<feature type="domain" description="EccD-like transmembrane" evidence="8">
    <location>
        <begin position="114"/>
        <end position="473"/>
    </location>
</feature>
<feature type="transmembrane region" description="Helical" evidence="7">
    <location>
        <begin position="355"/>
        <end position="370"/>
    </location>
</feature>
<evidence type="ECO:0000256" key="7">
    <source>
        <dbReference type="SAM" id="Phobius"/>
    </source>
</evidence>
<evidence type="ECO:0000259" key="8">
    <source>
        <dbReference type="Pfam" id="PF19053"/>
    </source>
</evidence>
<dbReference type="Pfam" id="PF08817">
    <property type="entry name" value="YukD"/>
    <property type="match status" value="1"/>
</dbReference>
<evidence type="ECO:0000313" key="10">
    <source>
        <dbReference type="Proteomes" id="UP001501035"/>
    </source>
</evidence>
<dbReference type="Gene3D" id="3.10.20.90">
    <property type="entry name" value="Phosphatidylinositol 3-kinase Catalytic Subunit, Chain A, domain 1"/>
    <property type="match status" value="1"/>
</dbReference>
<feature type="transmembrane region" description="Helical" evidence="7">
    <location>
        <begin position="227"/>
        <end position="245"/>
    </location>
</feature>
<comment type="caution">
    <text evidence="9">The sequence shown here is derived from an EMBL/GenBank/DDBJ whole genome shotgun (WGS) entry which is preliminary data.</text>
</comment>
<dbReference type="NCBIfam" id="TIGR03920">
    <property type="entry name" value="T7SS_EccD"/>
    <property type="match status" value="1"/>
</dbReference>
<feature type="transmembrane region" description="Helical" evidence="7">
    <location>
        <begin position="412"/>
        <end position="430"/>
    </location>
</feature>
<keyword evidence="3" id="KW-1003">Cell membrane</keyword>
<dbReference type="InterPro" id="IPR006707">
    <property type="entry name" value="T7SS_EccD"/>
</dbReference>
<dbReference type="Proteomes" id="UP001501035">
    <property type="component" value="Unassembled WGS sequence"/>
</dbReference>
<dbReference type="EMBL" id="BAAAVS010000001">
    <property type="protein sequence ID" value="GAA3023478.1"/>
    <property type="molecule type" value="Genomic_DNA"/>
</dbReference>
<keyword evidence="6 7" id="KW-0472">Membrane</keyword>
<evidence type="ECO:0000256" key="3">
    <source>
        <dbReference type="ARBA" id="ARBA00022475"/>
    </source>
</evidence>
<feature type="transmembrane region" description="Helical" evidence="7">
    <location>
        <begin position="251"/>
        <end position="269"/>
    </location>
</feature>
<accession>A0ABN3Y9I6</accession>
<feature type="transmembrane region" description="Helical" evidence="7">
    <location>
        <begin position="176"/>
        <end position="196"/>
    </location>
</feature>
<sequence length="475" mass="47475">MTAWARVSVAGPTSSIDVGLPSDLPITDFLDELVLRLAGPADVTGPTLEWTLRPIGRDALAPQETLRGAGIDDGTWLVLREGPAEDPAVLIDDTLDALTETTGDRSWTAEAALRLGAAVAGCATIAGAAGLIVTRATATAPAQAVAGAVAIIGAVTLLVAALYCARFTELSGPLPAALCAMAAALSGAAGFIAVPGNAGPEQALLAVVAATTCAAITLRLTRVAPITHLAAITAGCLAVGAAAVGRSGMDRAPVAALTAVAALLLVLAAPRLTILLAKIPLPPVPSPGEPIDPVEVPPLPTIDAVDAVSLSALPDIAALTRRAEHARGCLTGLCLGAAAVAAVAATTIGFATPDWRFAVIAVGVGIALVLRGRSHTDLLQALALAGGGAAALVGFLAAAIVSAALGEHPSRPLTAALAALAVAAIALAVGGWSAGRTFSPLQRRAAELGEYALLVVLLPLLLWALDLYRMIREAW</sequence>
<dbReference type="InterPro" id="IPR044049">
    <property type="entry name" value="EccD_transm"/>
</dbReference>